<evidence type="ECO:0000256" key="14">
    <source>
        <dbReference type="SAM" id="Coils"/>
    </source>
</evidence>
<keyword evidence="12" id="KW-0902">Two-component regulatory system</keyword>
<dbReference type="PANTHER" id="PTHR45528">
    <property type="entry name" value="SENSOR HISTIDINE KINASE CPXA"/>
    <property type="match status" value="1"/>
</dbReference>
<dbReference type="Gene3D" id="3.30.565.10">
    <property type="entry name" value="Histidine kinase-like ATPase, C-terminal domain"/>
    <property type="match status" value="1"/>
</dbReference>
<dbReference type="InterPro" id="IPR036097">
    <property type="entry name" value="HisK_dim/P_sf"/>
</dbReference>
<sequence length="549" mass="63126">MNRTIPSWCISAKFAKSWKRCPASRNISRRYGGSATKLKSRSLWNPLHWLYIGLGFLKDIYLFVKRHFESSIRLQLILTFVFCLLASILIRSLTTPLFENSNQYPTIDYTAGVHEIDSRARSILNDLTRDDESLPSRAGSAVTVPTVEDRVAATIDRYNQWDPSLKILLLDLDGRVLFKSPNATENQVDLHGIIRNAMDARINDRRYQNQEYSSFYPLDLQQRKAYLVVSGMPSPNIVYMKGSSSPMPMLLAFITFIFLFFWITKRKTKYIEELAQGLLEISKGKLHYRVPTRSRDELGTLADNINRMTAELEQTIEEERRAEATKNELITNVSHDLRTPLTLIMGYLRLLKDRNYESQAQADSYISIAYGKSEKLKNLIDDLFEYTKLSNQGDTLKLDTVCMNELLEQLIEEMIGYAEENELNIIRAFPPEKLRVQVDADKMIRVFDNLLTNAVKYSRKPGTIRVLMFREADYVTVRISNNGTPLSKQDVERLFDRFYRIDPSRSSETGGSGLGLAIAKSIIDYHGGEIWAESEGDEIRFWVRLKLAV</sequence>
<dbReference type="FunFam" id="3.30.565.10:FF:000006">
    <property type="entry name" value="Sensor histidine kinase WalK"/>
    <property type="match status" value="1"/>
</dbReference>
<dbReference type="InterPro" id="IPR003660">
    <property type="entry name" value="HAMP_dom"/>
</dbReference>
<dbReference type="Gene3D" id="1.10.287.130">
    <property type="match status" value="1"/>
</dbReference>
<dbReference type="CDD" id="cd00082">
    <property type="entry name" value="HisKA"/>
    <property type="match status" value="1"/>
</dbReference>
<evidence type="ECO:0000256" key="5">
    <source>
        <dbReference type="ARBA" id="ARBA00022553"/>
    </source>
</evidence>
<evidence type="ECO:0000256" key="8">
    <source>
        <dbReference type="ARBA" id="ARBA00022741"/>
    </source>
</evidence>
<feature type="coiled-coil region" evidence="14">
    <location>
        <begin position="298"/>
        <end position="332"/>
    </location>
</feature>
<name>A0A3B0CJJ8_9BACL</name>
<dbReference type="InterPro" id="IPR050398">
    <property type="entry name" value="HssS/ArlS-like"/>
</dbReference>
<evidence type="ECO:0000256" key="11">
    <source>
        <dbReference type="ARBA" id="ARBA00022989"/>
    </source>
</evidence>
<gene>
    <name evidence="18" type="ORF">D7M11_08870</name>
</gene>
<dbReference type="CDD" id="cd06225">
    <property type="entry name" value="HAMP"/>
    <property type="match status" value="1"/>
</dbReference>
<dbReference type="FunFam" id="1.10.287.130:FF:000008">
    <property type="entry name" value="Two-component sensor histidine kinase"/>
    <property type="match status" value="1"/>
</dbReference>
<dbReference type="PANTHER" id="PTHR45528:SF8">
    <property type="entry name" value="HISTIDINE KINASE"/>
    <property type="match status" value="1"/>
</dbReference>
<dbReference type="OrthoDB" id="9792991at2"/>
<dbReference type="SUPFAM" id="SSF55874">
    <property type="entry name" value="ATPase domain of HSP90 chaperone/DNA topoisomerase II/histidine kinase"/>
    <property type="match status" value="1"/>
</dbReference>
<feature type="domain" description="Histidine kinase" evidence="16">
    <location>
        <begin position="332"/>
        <end position="549"/>
    </location>
</feature>
<dbReference type="SMART" id="SM00388">
    <property type="entry name" value="HisKA"/>
    <property type="match status" value="1"/>
</dbReference>
<comment type="subcellular location">
    <subcellularLocation>
        <location evidence="2">Cell membrane</location>
        <topology evidence="2">Multi-pass membrane protein</topology>
    </subcellularLocation>
</comment>
<feature type="transmembrane region" description="Helical" evidence="15">
    <location>
        <begin position="47"/>
        <end position="64"/>
    </location>
</feature>
<evidence type="ECO:0000256" key="10">
    <source>
        <dbReference type="ARBA" id="ARBA00022840"/>
    </source>
</evidence>
<evidence type="ECO:0000256" key="9">
    <source>
        <dbReference type="ARBA" id="ARBA00022777"/>
    </source>
</evidence>
<evidence type="ECO:0000259" key="17">
    <source>
        <dbReference type="PROSITE" id="PS50885"/>
    </source>
</evidence>
<keyword evidence="11 15" id="KW-1133">Transmembrane helix</keyword>
<evidence type="ECO:0000256" key="13">
    <source>
        <dbReference type="ARBA" id="ARBA00023136"/>
    </source>
</evidence>
<organism evidence="18 19">
    <name type="scientific">Paenibacillus ginsengarvi</name>
    <dbReference type="NCBI Taxonomy" id="400777"/>
    <lineage>
        <taxon>Bacteria</taxon>
        <taxon>Bacillati</taxon>
        <taxon>Bacillota</taxon>
        <taxon>Bacilli</taxon>
        <taxon>Bacillales</taxon>
        <taxon>Paenibacillaceae</taxon>
        <taxon>Paenibacillus</taxon>
    </lineage>
</organism>
<comment type="catalytic activity">
    <reaction evidence="1">
        <text>ATP + protein L-histidine = ADP + protein N-phospho-L-histidine.</text>
        <dbReference type="EC" id="2.7.13.3"/>
    </reaction>
</comment>
<comment type="caution">
    <text evidence="18">The sequence shown here is derived from an EMBL/GenBank/DDBJ whole genome shotgun (WGS) entry which is preliminary data.</text>
</comment>
<dbReference type="InterPro" id="IPR004358">
    <property type="entry name" value="Sig_transdc_His_kin-like_C"/>
</dbReference>
<evidence type="ECO:0000256" key="7">
    <source>
        <dbReference type="ARBA" id="ARBA00022692"/>
    </source>
</evidence>
<evidence type="ECO:0000256" key="12">
    <source>
        <dbReference type="ARBA" id="ARBA00023012"/>
    </source>
</evidence>
<keyword evidence="5" id="KW-0597">Phosphoprotein</keyword>
<dbReference type="InterPro" id="IPR003661">
    <property type="entry name" value="HisK_dim/P_dom"/>
</dbReference>
<accession>A0A3B0CJJ8</accession>
<dbReference type="EC" id="2.7.13.3" evidence="3"/>
<evidence type="ECO:0000256" key="6">
    <source>
        <dbReference type="ARBA" id="ARBA00022679"/>
    </source>
</evidence>
<dbReference type="SMART" id="SM00387">
    <property type="entry name" value="HATPase_c"/>
    <property type="match status" value="1"/>
</dbReference>
<dbReference type="Pfam" id="PF02518">
    <property type="entry name" value="HATPase_c"/>
    <property type="match status" value="1"/>
</dbReference>
<dbReference type="PRINTS" id="PR00344">
    <property type="entry name" value="BCTRLSENSOR"/>
</dbReference>
<dbReference type="SUPFAM" id="SSF47384">
    <property type="entry name" value="Homodimeric domain of signal transducing histidine kinase"/>
    <property type="match status" value="1"/>
</dbReference>
<dbReference type="Gene3D" id="6.10.340.10">
    <property type="match status" value="1"/>
</dbReference>
<keyword evidence="7 15" id="KW-0812">Transmembrane</keyword>
<dbReference type="AlphaFoldDB" id="A0A3B0CJJ8"/>
<keyword evidence="4" id="KW-1003">Cell membrane</keyword>
<evidence type="ECO:0000256" key="1">
    <source>
        <dbReference type="ARBA" id="ARBA00000085"/>
    </source>
</evidence>
<evidence type="ECO:0000313" key="19">
    <source>
        <dbReference type="Proteomes" id="UP000282311"/>
    </source>
</evidence>
<feature type="transmembrane region" description="Helical" evidence="15">
    <location>
        <begin position="247"/>
        <end position="264"/>
    </location>
</feature>
<evidence type="ECO:0000256" key="2">
    <source>
        <dbReference type="ARBA" id="ARBA00004651"/>
    </source>
</evidence>
<reference evidence="18 19" key="1">
    <citation type="journal article" date="2007" name="Int. J. Syst. Evol. Microbiol.">
        <title>Paenibacillus ginsengarvi sp. nov., isolated from soil from ginseng cultivation.</title>
        <authorList>
            <person name="Yoon M.H."/>
            <person name="Ten L.N."/>
            <person name="Im W.T."/>
        </authorList>
    </citation>
    <scope>NUCLEOTIDE SEQUENCE [LARGE SCALE GENOMIC DNA]</scope>
    <source>
        <strain evidence="18 19">KCTC 13059</strain>
    </source>
</reference>
<dbReference type="GO" id="GO:0005524">
    <property type="term" value="F:ATP binding"/>
    <property type="evidence" value="ECO:0007669"/>
    <property type="project" value="UniProtKB-KW"/>
</dbReference>
<dbReference type="InterPro" id="IPR036890">
    <property type="entry name" value="HATPase_C_sf"/>
</dbReference>
<dbReference type="SUPFAM" id="SSF158472">
    <property type="entry name" value="HAMP domain-like"/>
    <property type="match status" value="1"/>
</dbReference>
<keyword evidence="6" id="KW-0808">Transferase</keyword>
<dbReference type="GO" id="GO:0005886">
    <property type="term" value="C:plasma membrane"/>
    <property type="evidence" value="ECO:0007669"/>
    <property type="project" value="UniProtKB-SubCell"/>
</dbReference>
<keyword evidence="13 15" id="KW-0472">Membrane</keyword>
<dbReference type="GO" id="GO:0000155">
    <property type="term" value="F:phosphorelay sensor kinase activity"/>
    <property type="evidence" value="ECO:0007669"/>
    <property type="project" value="InterPro"/>
</dbReference>
<feature type="transmembrane region" description="Helical" evidence="15">
    <location>
        <begin position="76"/>
        <end position="94"/>
    </location>
</feature>
<dbReference type="PROSITE" id="PS50885">
    <property type="entry name" value="HAMP"/>
    <property type="match status" value="1"/>
</dbReference>
<keyword evidence="14" id="KW-0175">Coiled coil</keyword>
<keyword evidence="8" id="KW-0547">Nucleotide-binding</keyword>
<evidence type="ECO:0000313" key="18">
    <source>
        <dbReference type="EMBL" id="RKN85190.1"/>
    </source>
</evidence>
<evidence type="ECO:0000256" key="4">
    <source>
        <dbReference type="ARBA" id="ARBA00022475"/>
    </source>
</evidence>
<dbReference type="SMART" id="SM00304">
    <property type="entry name" value="HAMP"/>
    <property type="match status" value="1"/>
</dbReference>
<proteinExistence type="predicted"/>
<dbReference type="InterPro" id="IPR003594">
    <property type="entry name" value="HATPase_dom"/>
</dbReference>
<dbReference type="Proteomes" id="UP000282311">
    <property type="component" value="Unassembled WGS sequence"/>
</dbReference>
<feature type="domain" description="HAMP" evidence="17">
    <location>
        <begin position="265"/>
        <end position="317"/>
    </location>
</feature>
<dbReference type="PROSITE" id="PS50109">
    <property type="entry name" value="HIS_KIN"/>
    <property type="match status" value="1"/>
</dbReference>
<keyword evidence="19" id="KW-1185">Reference proteome</keyword>
<dbReference type="Pfam" id="PF00512">
    <property type="entry name" value="HisKA"/>
    <property type="match status" value="1"/>
</dbReference>
<dbReference type="EMBL" id="RBAH01000005">
    <property type="protein sequence ID" value="RKN85190.1"/>
    <property type="molecule type" value="Genomic_DNA"/>
</dbReference>
<keyword evidence="10" id="KW-0067">ATP-binding</keyword>
<keyword evidence="9 18" id="KW-0418">Kinase</keyword>
<dbReference type="Pfam" id="PF00672">
    <property type="entry name" value="HAMP"/>
    <property type="match status" value="1"/>
</dbReference>
<protein>
    <recommendedName>
        <fullName evidence="3">histidine kinase</fullName>
        <ecNumber evidence="3">2.7.13.3</ecNumber>
    </recommendedName>
</protein>
<dbReference type="InterPro" id="IPR005467">
    <property type="entry name" value="His_kinase_dom"/>
</dbReference>
<evidence type="ECO:0000256" key="3">
    <source>
        <dbReference type="ARBA" id="ARBA00012438"/>
    </source>
</evidence>
<evidence type="ECO:0000259" key="16">
    <source>
        <dbReference type="PROSITE" id="PS50109"/>
    </source>
</evidence>
<evidence type="ECO:0000256" key="15">
    <source>
        <dbReference type="SAM" id="Phobius"/>
    </source>
</evidence>
<dbReference type="CDD" id="cd00075">
    <property type="entry name" value="HATPase"/>
    <property type="match status" value="1"/>
</dbReference>